<reference evidence="1" key="1">
    <citation type="submission" date="2016-09" db="EMBL/GenBank/DDBJ databases">
        <authorList>
            <person name="Capua I."/>
            <person name="De Benedictis P."/>
            <person name="Joannis T."/>
            <person name="Lombin L.H."/>
            <person name="Cattoli G."/>
        </authorList>
    </citation>
    <scope>NUCLEOTIDE SEQUENCE [LARGE SCALE GENOMIC DNA]</scope>
    <source>
        <strain evidence="1">MSU</strain>
    </source>
</reference>
<accession>A0A1S1JC36</accession>
<protein>
    <submittedName>
        <fullName evidence="1">Uncharacterized protein</fullName>
    </submittedName>
</protein>
<sequence length="82" mass="9579">MLYLIIVTGSCTFLNRVKLFLYYINMQILTEESNMQIKKNADVFDFYKNSTRSMGRKREGWDNAVAESFFKSLKTNCFAAVN</sequence>
<reference evidence="3" key="2">
    <citation type="submission" date="2016-09" db="EMBL/GenBank/DDBJ databases">
        <authorList>
            <person name="Chen S."/>
            <person name="Walker E."/>
        </authorList>
    </citation>
    <scope>NUCLEOTIDE SEQUENCE [LARGE SCALE GENOMIC DNA]</scope>
    <source>
        <strain evidence="3">MSU</strain>
    </source>
</reference>
<dbReference type="AlphaFoldDB" id="A0A1S1JC36"/>
<dbReference type="EMBL" id="MUHG01000032">
    <property type="protein sequence ID" value="OXB15734.1"/>
    <property type="molecule type" value="Genomic_DNA"/>
</dbReference>
<comment type="caution">
    <text evidence="1">The sequence shown here is derived from an EMBL/GenBank/DDBJ whole genome shotgun (WGS) entry which is preliminary data.</text>
</comment>
<dbReference type="RefSeq" id="WP_070905731.1">
    <property type="nucleotide sequence ID" value="NZ_CP166110.1"/>
</dbReference>
<evidence type="ECO:0000313" key="1">
    <source>
        <dbReference type="EMBL" id="OHT47079.1"/>
    </source>
</evidence>
<evidence type="ECO:0000313" key="4">
    <source>
        <dbReference type="Proteomes" id="UP000198319"/>
    </source>
</evidence>
<dbReference type="Proteomes" id="UP000198319">
    <property type="component" value="Unassembled WGS sequence"/>
</dbReference>
<evidence type="ECO:0000313" key="3">
    <source>
        <dbReference type="Proteomes" id="UP000180252"/>
    </source>
</evidence>
<proteinExistence type="predicted"/>
<organism evidence="1 3">
    <name type="scientific">Flavobacterium tructae</name>
    <dbReference type="NCBI Taxonomy" id="1114873"/>
    <lineage>
        <taxon>Bacteria</taxon>
        <taxon>Pseudomonadati</taxon>
        <taxon>Bacteroidota</taxon>
        <taxon>Flavobacteriia</taxon>
        <taxon>Flavobacteriales</taxon>
        <taxon>Flavobacteriaceae</taxon>
        <taxon>Flavobacterium</taxon>
    </lineage>
</organism>
<dbReference type="EMBL" id="MIKE01000006">
    <property type="protein sequence ID" value="OHT47079.1"/>
    <property type="molecule type" value="Genomic_DNA"/>
</dbReference>
<keyword evidence="4" id="KW-1185">Reference proteome</keyword>
<dbReference type="Proteomes" id="UP000180252">
    <property type="component" value="Unassembled WGS sequence"/>
</dbReference>
<dbReference type="OrthoDB" id="9815231at2"/>
<reference evidence="2 4" key="3">
    <citation type="submission" date="2016-11" db="EMBL/GenBank/DDBJ databases">
        <title>Whole genomes of Flavobacteriaceae.</title>
        <authorList>
            <person name="Stine C."/>
            <person name="Li C."/>
            <person name="Tadesse D."/>
        </authorList>
    </citation>
    <scope>NUCLEOTIDE SEQUENCE [LARGE SCALE GENOMIC DNA]</scope>
    <source>
        <strain evidence="2 4">ATCC BAA-2541</strain>
    </source>
</reference>
<gene>
    <name evidence="2" type="ORF">B0A71_20135</name>
    <name evidence="1" type="ORF">BHE19_21855</name>
</gene>
<evidence type="ECO:0000313" key="2">
    <source>
        <dbReference type="EMBL" id="OXB15734.1"/>
    </source>
</evidence>
<name>A0A1S1JC36_9FLAO</name>